<keyword evidence="2" id="KW-1133">Transmembrane helix</keyword>
<comment type="caution">
    <text evidence="4">The sequence shown here is derived from an EMBL/GenBank/DDBJ whole genome shotgun (WGS) entry which is preliminary data.</text>
</comment>
<dbReference type="InterPro" id="IPR036465">
    <property type="entry name" value="vWFA_dom_sf"/>
</dbReference>
<feature type="compositionally biased region" description="Pro residues" evidence="1">
    <location>
        <begin position="195"/>
        <end position="207"/>
    </location>
</feature>
<feature type="transmembrane region" description="Helical" evidence="2">
    <location>
        <begin position="310"/>
        <end position="330"/>
    </location>
</feature>
<dbReference type="Pfam" id="PF14576">
    <property type="entry name" value="SEO_N"/>
    <property type="match status" value="2"/>
</dbReference>
<evidence type="ECO:0000256" key="1">
    <source>
        <dbReference type="SAM" id="MobiDB-lite"/>
    </source>
</evidence>
<feature type="domain" description="VWFA" evidence="3">
    <location>
        <begin position="676"/>
        <end position="864"/>
    </location>
</feature>
<keyword evidence="2" id="KW-0472">Membrane</keyword>
<proteinExistence type="predicted"/>
<feature type="compositionally biased region" description="Polar residues" evidence="1">
    <location>
        <begin position="969"/>
        <end position="978"/>
    </location>
</feature>
<feature type="transmembrane region" description="Helical" evidence="2">
    <location>
        <begin position="227"/>
        <end position="245"/>
    </location>
</feature>
<dbReference type="PANTHER" id="PTHR45751">
    <property type="entry name" value="COPINE FAMILY PROTEIN 1"/>
    <property type="match status" value="1"/>
</dbReference>
<dbReference type="InterPro" id="IPR002035">
    <property type="entry name" value="VWF_A"/>
</dbReference>
<gene>
    <name evidence="4" type="ORF">NE237_000658</name>
</gene>
<dbReference type="InterPro" id="IPR027942">
    <property type="entry name" value="SEO_N"/>
</dbReference>
<dbReference type="AlphaFoldDB" id="A0A9Q0QXN4"/>
<dbReference type="GO" id="GO:0004842">
    <property type="term" value="F:ubiquitin-protein transferase activity"/>
    <property type="evidence" value="ECO:0007669"/>
    <property type="project" value="TreeGrafter"/>
</dbReference>
<evidence type="ECO:0000259" key="3">
    <source>
        <dbReference type="SMART" id="SM00327"/>
    </source>
</evidence>
<dbReference type="SUPFAM" id="SSF53300">
    <property type="entry name" value="vWA-like"/>
    <property type="match status" value="1"/>
</dbReference>
<dbReference type="GO" id="GO:0016567">
    <property type="term" value="P:protein ubiquitination"/>
    <property type="evidence" value="ECO:0007669"/>
    <property type="project" value="TreeGrafter"/>
</dbReference>
<organism evidence="4 5">
    <name type="scientific">Protea cynaroides</name>
    <dbReference type="NCBI Taxonomy" id="273540"/>
    <lineage>
        <taxon>Eukaryota</taxon>
        <taxon>Viridiplantae</taxon>
        <taxon>Streptophyta</taxon>
        <taxon>Embryophyta</taxon>
        <taxon>Tracheophyta</taxon>
        <taxon>Spermatophyta</taxon>
        <taxon>Magnoliopsida</taxon>
        <taxon>Proteales</taxon>
        <taxon>Proteaceae</taxon>
        <taxon>Protea</taxon>
    </lineage>
</organism>
<dbReference type="EMBL" id="JAMYWD010000003">
    <property type="protein sequence ID" value="KAJ4975552.1"/>
    <property type="molecule type" value="Genomic_DNA"/>
</dbReference>
<keyword evidence="5" id="KW-1185">Reference proteome</keyword>
<dbReference type="InterPro" id="IPR010734">
    <property type="entry name" value="Copine_C"/>
</dbReference>
<evidence type="ECO:0000313" key="5">
    <source>
        <dbReference type="Proteomes" id="UP001141806"/>
    </source>
</evidence>
<dbReference type="GO" id="GO:0005634">
    <property type="term" value="C:nucleus"/>
    <property type="evidence" value="ECO:0007669"/>
    <property type="project" value="TreeGrafter"/>
</dbReference>
<dbReference type="PANTHER" id="PTHR45751:SF16">
    <property type="entry name" value="E3 UBIQUITIN-PROTEIN LIGASE RGLG4"/>
    <property type="match status" value="1"/>
</dbReference>
<evidence type="ECO:0000313" key="4">
    <source>
        <dbReference type="EMBL" id="KAJ4975552.1"/>
    </source>
</evidence>
<dbReference type="SUPFAM" id="SSF101447">
    <property type="entry name" value="Formin homology 2 domain (FH2 domain)"/>
    <property type="match status" value="1"/>
</dbReference>
<dbReference type="SMART" id="SM00327">
    <property type="entry name" value="VWA"/>
    <property type="match status" value="1"/>
</dbReference>
<sequence length="1018" mass="113758">MASIKDGNSISAIDDKKKGKTEVDIKLLHKLINETLMPSAISILEPADNREVEDKPRSKTYEKWKGFMEEHIVLVFAAFAVVYGESSLMADQTGTLAESIMLMKQSPDKSKLRKIRKLIDAMIQVTNTSVNIGNLPPEKIETVVSGTVRSILICTSHITGSVGFDEGDAKDDDDHLSKLTKKVEEMRKKLSEEPPVNPPPPPPPPPPPTFIGKIIMMYKNNQRTARVILVSLVIIVVLIGCYQYWNRGPEISNHIEVGTQFLYLTESKLPPVYQAQYGNRGPQIRNHIEIGTQSLYLTESKLPPVYKAQYWIKILIFCLGILVLIVFPTIRELVGNLFIQVCKEQIKGFWKFIFNQVCKEQIKGFWEFTFGVINTEGTVQMICGKVSSGGRYAISKMVSLFNTLSHIPGVNLLIKGFFGVVNCWGYPSTGTTTVLNMDVNVIVNNHAHDGKNLKLNLLNPLCESINKILIDEGPCYGVRDTLLVVVTYLLSCTCSGGENYAESKTVSLFETMPQYSWEANMVLALAAFSIMYEESWRMANLSNRFANSIKLLKQIPDKSKLLKIRSHINAMVKVTNTIVEVVKVKASQPEKISTLIQETVSWTVWSLIVCTSQIIGLDGKYTLSELSKLTNKVNEMNTDLGKELVAWHLIIDEDKKEGEARIEKVADSLRKEGLTSSNLIIGIDFSESNTRTGQRTFKRRSLHDICGSPNPYQQAIEIIGKTLASFANDNKIYCYGFGDATTKDDCVFSFHNDRTPCQSFNEVLTCYNQIVQKVRLAGPTCYAPIIEAAIDIVEKSGGQHHVLVIIADDSIKRDVETNSIITASGYALSIVYVGVGDGPWHEMNDLAAKIDGRRKFDNLQFVHFYDIMKSYENFSEQVENFSRVSTKKIPMQYKASKEQGLLGLISQGRRLLDVLFSLLCMAGNGTKNGKKTSVTPHISLATLLFFLLIVARTTGKREQDLSTAPPDTRSINASNLQSYHPLAPSPKRSRPNLLWRKRVFNAGDHEVPSGPNPISNRK</sequence>
<accession>A0A9Q0QXN4</accession>
<dbReference type="Pfam" id="PF07002">
    <property type="entry name" value="Copine"/>
    <property type="match status" value="1"/>
</dbReference>
<reference evidence="4" key="1">
    <citation type="journal article" date="2023" name="Plant J.">
        <title>The genome of the king protea, Protea cynaroides.</title>
        <authorList>
            <person name="Chang J."/>
            <person name="Duong T.A."/>
            <person name="Schoeman C."/>
            <person name="Ma X."/>
            <person name="Roodt D."/>
            <person name="Barker N."/>
            <person name="Li Z."/>
            <person name="Van de Peer Y."/>
            <person name="Mizrachi E."/>
        </authorList>
    </citation>
    <scope>NUCLEOTIDE SEQUENCE</scope>
    <source>
        <tissue evidence="4">Young leaves</tissue>
    </source>
</reference>
<name>A0A9Q0QXN4_9MAGN</name>
<feature type="region of interest" description="Disordered" evidence="1">
    <location>
        <begin position="957"/>
        <end position="993"/>
    </location>
</feature>
<evidence type="ECO:0000256" key="2">
    <source>
        <dbReference type="SAM" id="Phobius"/>
    </source>
</evidence>
<dbReference type="Proteomes" id="UP001141806">
    <property type="component" value="Unassembled WGS sequence"/>
</dbReference>
<protein>
    <recommendedName>
        <fullName evidence="3">VWFA domain-containing protein</fullName>
    </recommendedName>
</protein>
<keyword evidence="2" id="KW-0812">Transmembrane</keyword>
<dbReference type="OrthoDB" id="5855668at2759"/>
<feature type="region of interest" description="Disordered" evidence="1">
    <location>
        <begin position="185"/>
        <end position="207"/>
    </location>
</feature>
<dbReference type="InterPro" id="IPR052079">
    <property type="entry name" value="E3_ligase/Copine_domain"/>
</dbReference>